<protein>
    <recommendedName>
        <fullName evidence="4">O-methyltransferase C-terminal domain-containing protein</fullName>
    </recommendedName>
</protein>
<sequence length="360" mass="38860">MSKSDDGTSQRLRELSTSIAAYADGLADGKVGEQQAKQIIEACSNVQALVAEPSELLVQTAWSYCDSVALCLAMDMALPRLIKMGTETTSLDELASQTGGDPALITDDGLLCGAFLPGTMRRTGYKVPCDPREAAFCAAFQTKLSLYEYYHTVDIGRGKRFASAMAGHYDGPLDPAVETLFPFEELPGKALLVDVGGGNGQHSIRLASRFPGLTCVVQDHDNVVAAAREQDSLPENVTGRISWQAHDLYAPQPVKGADVYLLSHVLMDHTDADCRAILSNVATAMEKGKSRIVIHDFVDPTSTGTSRPRVLDMLDLHMLASLNTRSRSREEWDSVVGEGMAIRRVWTGGQGSGVLEIVLE</sequence>
<keyword evidence="1" id="KW-0489">Methyltransferase</keyword>
<dbReference type="GO" id="GO:0008171">
    <property type="term" value="F:O-methyltransferase activity"/>
    <property type="evidence" value="ECO:0007669"/>
    <property type="project" value="InterPro"/>
</dbReference>
<dbReference type="PROSITE" id="PS51683">
    <property type="entry name" value="SAM_OMT_II"/>
    <property type="match status" value="1"/>
</dbReference>
<evidence type="ECO:0000256" key="2">
    <source>
        <dbReference type="ARBA" id="ARBA00022679"/>
    </source>
</evidence>
<dbReference type="EMBL" id="NJES01000254">
    <property type="protein sequence ID" value="PHH74763.1"/>
    <property type="molecule type" value="Genomic_DNA"/>
</dbReference>
<dbReference type="AlphaFoldDB" id="A0A2C5Z4I9"/>
<dbReference type="InterPro" id="IPR029063">
    <property type="entry name" value="SAM-dependent_MTases_sf"/>
</dbReference>
<evidence type="ECO:0000256" key="3">
    <source>
        <dbReference type="ARBA" id="ARBA00022691"/>
    </source>
</evidence>
<dbReference type="Pfam" id="PF00891">
    <property type="entry name" value="Methyltransf_2"/>
    <property type="match status" value="1"/>
</dbReference>
<dbReference type="Gene3D" id="1.10.10.10">
    <property type="entry name" value="Winged helix-like DNA-binding domain superfamily/Winged helix DNA-binding domain"/>
    <property type="match status" value="1"/>
</dbReference>
<dbReference type="PANTHER" id="PTHR43712:SF5">
    <property type="entry name" value="O-METHYLTRANSFERASE ASQN-RELATED"/>
    <property type="match status" value="1"/>
</dbReference>
<evidence type="ECO:0000256" key="1">
    <source>
        <dbReference type="ARBA" id="ARBA00022603"/>
    </source>
</evidence>
<keyword evidence="3" id="KW-0949">S-adenosyl-L-methionine</keyword>
<keyword evidence="6" id="KW-1185">Reference proteome</keyword>
<dbReference type="InterPro" id="IPR016461">
    <property type="entry name" value="COMT-like"/>
</dbReference>
<dbReference type="OrthoDB" id="1606438at2759"/>
<proteinExistence type="predicted"/>
<dbReference type="InterPro" id="IPR036388">
    <property type="entry name" value="WH-like_DNA-bd_sf"/>
</dbReference>
<name>A0A2C5Z4I9_9HYPO</name>
<comment type="caution">
    <text evidence="5">The sequence shown here is derived from an EMBL/GenBank/DDBJ whole genome shotgun (WGS) entry which is preliminary data.</text>
</comment>
<feature type="domain" description="O-methyltransferase C-terminal" evidence="4">
    <location>
        <begin position="184"/>
        <end position="337"/>
    </location>
</feature>
<organism evidence="5 6">
    <name type="scientific">Ophiocordyceps camponoti-rufipedis</name>
    <dbReference type="NCBI Taxonomy" id="2004952"/>
    <lineage>
        <taxon>Eukaryota</taxon>
        <taxon>Fungi</taxon>
        <taxon>Dikarya</taxon>
        <taxon>Ascomycota</taxon>
        <taxon>Pezizomycotina</taxon>
        <taxon>Sordariomycetes</taxon>
        <taxon>Hypocreomycetidae</taxon>
        <taxon>Hypocreales</taxon>
        <taxon>Ophiocordycipitaceae</taxon>
        <taxon>Ophiocordyceps</taxon>
    </lineage>
</organism>
<evidence type="ECO:0000313" key="6">
    <source>
        <dbReference type="Proteomes" id="UP000226431"/>
    </source>
</evidence>
<gene>
    <name evidence="5" type="ORF">CDD80_2861</name>
</gene>
<evidence type="ECO:0000313" key="5">
    <source>
        <dbReference type="EMBL" id="PHH74763.1"/>
    </source>
</evidence>
<dbReference type="Proteomes" id="UP000226431">
    <property type="component" value="Unassembled WGS sequence"/>
</dbReference>
<dbReference type="PANTHER" id="PTHR43712">
    <property type="entry name" value="PUTATIVE (AFU_ORTHOLOGUE AFUA_4G14580)-RELATED"/>
    <property type="match status" value="1"/>
</dbReference>
<evidence type="ECO:0000259" key="4">
    <source>
        <dbReference type="Pfam" id="PF00891"/>
    </source>
</evidence>
<dbReference type="GO" id="GO:0032259">
    <property type="term" value="P:methylation"/>
    <property type="evidence" value="ECO:0007669"/>
    <property type="project" value="UniProtKB-KW"/>
</dbReference>
<dbReference type="STRING" id="2004952.A0A2C5Z4I9"/>
<keyword evidence="2" id="KW-0808">Transferase</keyword>
<dbReference type="InterPro" id="IPR001077">
    <property type="entry name" value="COMT_C"/>
</dbReference>
<accession>A0A2C5Z4I9</accession>
<reference evidence="5 6" key="1">
    <citation type="submission" date="2017-06" db="EMBL/GenBank/DDBJ databases">
        <title>Ant-infecting Ophiocordyceps genomes reveal a high diversity of potential behavioral manipulation genes and a possible major role for enterotoxins.</title>
        <authorList>
            <person name="De Bekker C."/>
            <person name="Evans H.C."/>
            <person name="Brachmann A."/>
            <person name="Hughes D.P."/>
        </authorList>
    </citation>
    <scope>NUCLEOTIDE SEQUENCE [LARGE SCALE GENOMIC DNA]</scope>
    <source>
        <strain evidence="5 6">Map16</strain>
    </source>
</reference>
<dbReference type="Gene3D" id="3.40.50.150">
    <property type="entry name" value="Vaccinia Virus protein VP39"/>
    <property type="match status" value="1"/>
</dbReference>
<dbReference type="SUPFAM" id="SSF53335">
    <property type="entry name" value="S-adenosyl-L-methionine-dependent methyltransferases"/>
    <property type="match status" value="1"/>
</dbReference>